<dbReference type="Pfam" id="PF00501">
    <property type="entry name" value="AMP-binding"/>
    <property type="match status" value="1"/>
</dbReference>
<dbReference type="PROSITE" id="PS00455">
    <property type="entry name" value="AMP_BINDING"/>
    <property type="match status" value="1"/>
</dbReference>
<evidence type="ECO:0000256" key="3">
    <source>
        <dbReference type="ARBA" id="ARBA00022741"/>
    </source>
</evidence>
<keyword evidence="5" id="KW-0472">Membrane</keyword>
<dbReference type="PANTHER" id="PTHR24096:SF424">
    <property type="entry name" value="ACETYL-COA SYNTHETASE-LIKE PROTEIN-RELATED"/>
    <property type="match status" value="1"/>
</dbReference>
<dbReference type="FunFam" id="3.30.300.30:FF:000007">
    <property type="entry name" value="4-coumarate--CoA ligase 2"/>
    <property type="match status" value="1"/>
</dbReference>
<feature type="transmembrane region" description="Helical" evidence="5">
    <location>
        <begin position="81"/>
        <end position="104"/>
    </location>
</feature>
<dbReference type="InterPro" id="IPR042099">
    <property type="entry name" value="ANL_N_sf"/>
</dbReference>
<dbReference type="PANTHER" id="PTHR24096">
    <property type="entry name" value="LONG-CHAIN-FATTY-ACID--COA LIGASE"/>
    <property type="match status" value="1"/>
</dbReference>
<protein>
    <submittedName>
        <fullName evidence="8">Putative 4-coumarate-CoA ligase</fullName>
    </submittedName>
</protein>
<dbReference type="Gene3D" id="3.40.50.12780">
    <property type="entry name" value="N-terminal domain of ligase-like"/>
    <property type="match status" value="1"/>
</dbReference>
<dbReference type="SUPFAM" id="SSF56801">
    <property type="entry name" value="Acetyl-CoA synthetase-like"/>
    <property type="match status" value="1"/>
</dbReference>
<dbReference type="GO" id="GO:0005524">
    <property type="term" value="F:ATP binding"/>
    <property type="evidence" value="ECO:0007669"/>
    <property type="project" value="UniProtKB-KW"/>
</dbReference>
<keyword evidence="4" id="KW-0067">ATP-binding</keyword>
<comment type="pathway">
    <text evidence="1">Siderophore biosynthesis.</text>
</comment>
<dbReference type="STRING" id="109264.A0A1F8A667"/>
<gene>
    <name evidence="8" type="ORF">ABOM_003894</name>
</gene>
<feature type="domain" description="AMP-binding enzyme C-terminal" evidence="7">
    <location>
        <begin position="463"/>
        <end position="538"/>
    </location>
</feature>
<keyword evidence="5" id="KW-1133">Transmembrane helix</keyword>
<evidence type="ECO:0000256" key="1">
    <source>
        <dbReference type="ARBA" id="ARBA00004924"/>
    </source>
</evidence>
<evidence type="ECO:0000259" key="7">
    <source>
        <dbReference type="Pfam" id="PF13193"/>
    </source>
</evidence>
<dbReference type="RefSeq" id="XP_022390918.1">
    <property type="nucleotide sequence ID" value="XM_022531024.1"/>
</dbReference>
<dbReference type="Gene3D" id="3.30.300.30">
    <property type="match status" value="1"/>
</dbReference>
<keyword evidence="9" id="KW-1185">Reference proteome</keyword>
<comment type="similarity">
    <text evidence="2">Belongs to the ATP-dependent AMP-binding enzyme family.</text>
</comment>
<dbReference type="InterPro" id="IPR025110">
    <property type="entry name" value="AMP-bd_C"/>
</dbReference>
<dbReference type="AlphaFoldDB" id="A0A1F8A667"/>
<dbReference type="InterPro" id="IPR000873">
    <property type="entry name" value="AMP-dep_synth/lig_dom"/>
</dbReference>
<dbReference type="FunFam" id="3.40.50.12780:FF:000003">
    <property type="entry name" value="Long-chain-fatty-acid--CoA ligase FadD"/>
    <property type="match status" value="1"/>
</dbReference>
<dbReference type="GeneID" id="34447284"/>
<name>A0A1F8A667_9EURO</name>
<keyword evidence="3" id="KW-0547">Nucleotide-binding</keyword>
<evidence type="ECO:0000313" key="8">
    <source>
        <dbReference type="EMBL" id="OGM47201.1"/>
    </source>
</evidence>
<feature type="transmembrane region" description="Helical" evidence="5">
    <location>
        <begin position="242"/>
        <end position="264"/>
    </location>
</feature>
<evidence type="ECO:0000256" key="2">
    <source>
        <dbReference type="ARBA" id="ARBA00006432"/>
    </source>
</evidence>
<evidence type="ECO:0000313" key="9">
    <source>
        <dbReference type="Proteomes" id="UP000179179"/>
    </source>
</evidence>
<dbReference type="InterPro" id="IPR020845">
    <property type="entry name" value="AMP-binding_CS"/>
</dbReference>
<reference evidence="8 9" key="1">
    <citation type="journal article" date="2016" name="Genome Biol. Evol.">
        <title>Draft genome sequence of an aflatoxigenic Aspergillus species, A. bombycis.</title>
        <authorList>
            <person name="Moore G.G."/>
            <person name="Mack B.M."/>
            <person name="Beltz S.B."/>
            <person name="Gilbert M.K."/>
        </authorList>
    </citation>
    <scope>NUCLEOTIDE SEQUENCE [LARGE SCALE GENOMIC DNA]</scope>
    <source>
        <strain evidence="9">NRRL 26010</strain>
    </source>
</reference>
<evidence type="ECO:0000259" key="6">
    <source>
        <dbReference type="Pfam" id="PF00501"/>
    </source>
</evidence>
<feature type="domain" description="AMP-dependent synthetase/ligase" evidence="6">
    <location>
        <begin position="42"/>
        <end position="412"/>
    </location>
</feature>
<dbReference type="OrthoDB" id="6509636at2759"/>
<dbReference type="GO" id="GO:0016405">
    <property type="term" value="F:CoA-ligase activity"/>
    <property type="evidence" value="ECO:0007669"/>
    <property type="project" value="TreeGrafter"/>
</dbReference>
<dbReference type="InterPro" id="IPR045851">
    <property type="entry name" value="AMP-bd_C_sf"/>
</dbReference>
<evidence type="ECO:0000256" key="5">
    <source>
        <dbReference type="SAM" id="Phobius"/>
    </source>
</evidence>
<sequence>MPYKSRWQVDVPDTHLASQLLTSPTAPLSKTDRCFLDAERPDTHYFTTHDFRLWSQRFAVGLRKSGLRPGDRVLMFSGNDLFFPVVFMGIIMAGGIFTGANPMFVPRELAYQLKDSGATYLLCARASLDTGLEAARLVGMSRDRVFVFDNTLYDGHGVGEKGCRYWGELVATPEEGAGFAWDELRTPELADRTLALNYSSGTTGRPKGVEITHKNYVANMLQFTYIEHLHPNYEEKRARKRCLCFLPLYHAMAQMIMIAATLALNTPVYIMPKFDFIQMLQYTQKYRITDYVLVPPIVVALAKHPAVKQFDLSSVEDIGCGAAPLGREVCEQVQALWPPGKMNIRQGYGMTETTCSIINWDPREKGFSAAVGELNASCEAKIMAEDGVTELPERNQRGELWLRGQNVMKGYWQNPEATKATKMEDGWLKTGDIAFVDDHGQFHIVDRLKELIKVKGNQVAPAELEALLLEHPAVADAAVIGITTDNDERPRAYVVLKPGQAASAKDIVQFIDGKVSPIKRITGGVVFVDAIPRNPSGKILRKTLREQAQKELKKGVQAKL</sequence>
<dbReference type="Proteomes" id="UP000179179">
    <property type="component" value="Unassembled WGS sequence"/>
</dbReference>
<dbReference type="Pfam" id="PF13193">
    <property type="entry name" value="AMP-binding_C"/>
    <property type="match status" value="1"/>
</dbReference>
<proteinExistence type="inferred from homology"/>
<dbReference type="EMBL" id="LYCR01000025">
    <property type="protein sequence ID" value="OGM47201.1"/>
    <property type="molecule type" value="Genomic_DNA"/>
</dbReference>
<comment type="caution">
    <text evidence="8">The sequence shown here is derived from an EMBL/GenBank/DDBJ whole genome shotgun (WGS) entry which is preliminary data.</text>
</comment>
<dbReference type="CDD" id="cd05911">
    <property type="entry name" value="Firefly_Luc_like"/>
    <property type="match status" value="1"/>
</dbReference>
<evidence type="ECO:0000256" key="4">
    <source>
        <dbReference type="ARBA" id="ARBA00022840"/>
    </source>
</evidence>
<keyword evidence="8" id="KW-0436">Ligase</keyword>
<organism evidence="8 9">
    <name type="scientific">Aspergillus bombycis</name>
    <dbReference type="NCBI Taxonomy" id="109264"/>
    <lineage>
        <taxon>Eukaryota</taxon>
        <taxon>Fungi</taxon>
        <taxon>Dikarya</taxon>
        <taxon>Ascomycota</taxon>
        <taxon>Pezizomycotina</taxon>
        <taxon>Eurotiomycetes</taxon>
        <taxon>Eurotiomycetidae</taxon>
        <taxon>Eurotiales</taxon>
        <taxon>Aspergillaceae</taxon>
        <taxon>Aspergillus</taxon>
    </lineage>
</organism>
<accession>A0A1F8A667</accession>
<keyword evidence="5" id="KW-0812">Transmembrane</keyword>